<feature type="region of interest" description="Disordered" evidence="4">
    <location>
        <begin position="1183"/>
        <end position="1203"/>
    </location>
</feature>
<accession>A0A9N9IQ20</accession>
<feature type="non-terminal residue" evidence="6">
    <location>
        <position position="1203"/>
    </location>
</feature>
<dbReference type="GO" id="GO:0008233">
    <property type="term" value="F:peptidase activity"/>
    <property type="evidence" value="ECO:0007669"/>
    <property type="project" value="UniProtKB-KW"/>
</dbReference>
<dbReference type="Pfam" id="PF22900">
    <property type="entry name" value="UCH_UBL1"/>
    <property type="match status" value="1"/>
</dbReference>
<dbReference type="AlphaFoldDB" id="A0A9N9IQ20"/>
<dbReference type="PROSITE" id="PS50053">
    <property type="entry name" value="UBIQUITIN_2"/>
    <property type="match status" value="1"/>
</dbReference>
<evidence type="ECO:0000256" key="2">
    <source>
        <dbReference type="ARBA" id="ARBA00022786"/>
    </source>
</evidence>
<feature type="domain" description="Ubiquitin-like" evidence="5">
    <location>
        <begin position="1107"/>
        <end position="1183"/>
    </location>
</feature>
<dbReference type="OrthoDB" id="420187at2759"/>
<dbReference type="CDD" id="cd17039">
    <property type="entry name" value="Ubl_ubiquitin_like"/>
    <property type="match status" value="1"/>
</dbReference>
<feature type="region of interest" description="Disordered" evidence="4">
    <location>
        <begin position="1"/>
        <end position="136"/>
    </location>
</feature>
<evidence type="ECO:0000313" key="6">
    <source>
        <dbReference type="EMBL" id="CAG8744946.1"/>
    </source>
</evidence>
<evidence type="ECO:0000256" key="4">
    <source>
        <dbReference type="SAM" id="MobiDB-lite"/>
    </source>
</evidence>
<dbReference type="EMBL" id="CAJVPY010014162">
    <property type="protein sequence ID" value="CAG8744946.1"/>
    <property type="molecule type" value="Genomic_DNA"/>
</dbReference>
<dbReference type="Pfam" id="PF25010">
    <property type="entry name" value="ARM_UBP24_USP9X-Y"/>
    <property type="match status" value="2"/>
</dbReference>
<evidence type="ECO:0000259" key="5">
    <source>
        <dbReference type="PROSITE" id="PS50053"/>
    </source>
</evidence>
<gene>
    <name evidence="6" type="ORF">DERYTH_LOCUS16350</name>
</gene>
<dbReference type="SMART" id="SM00213">
    <property type="entry name" value="UBQ"/>
    <property type="match status" value="1"/>
</dbReference>
<evidence type="ECO:0000313" key="7">
    <source>
        <dbReference type="Proteomes" id="UP000789405"/>
    </source>
</evidence>
<dbReference type="Gene3D" id="3.10.20.90">
    <property type="entry name" value="Phosphatidylinositol 3-kinase Catalytic Subunit, Chain A, domain 1"/>
    <property type="match status" value="1"/>
</dbReference>
<dbReference type="InterPro" id="IPR055176">
    <property type="entry name" value="UBP24/USP9X/USP9Y_UBL"/>
</dbReference>
<feature type="compositionally biased region" description="Basic and acidic residues" evidence="4">
    <location>
        <begin position="54"/>
        <end position="67"/>
    </location>
</feature>
<evidence type="ECO:0000256" key="3">
    <source>
        <dbReference type="ARBA" id="ARBA00022801"/>
    </source>
</evidence>
<dbReference type="InterPro" id="IPR029071">
    <property type="entry name" value="Ubiquitin-like_domsf"/>
</dbReference>
<protein>
    <submittedName>
        <fullName evidence="6">8585_t:CDS:1</fullName>
    </submittedName>
</protein>
<sequence>MSQQQPLERESFQKADFHNQDLQEDTDKQSSEGKNDELNESEMDNVVVVDSDALSDKENSSAKEDLCRPMTSKSLMTKPITHVSRRDHEQHPKKRVALTSEAPRQQHSSHRGRNNPSLGNEGGTHKLLLRAHGDDPSNPYKTVNRLIELANHILLNRTTAEGHQQIIDLLNKEWLPKYAIVLLNRGYPAVTSSQASMIASTICQFLIKVLEIAIRLMDDPEAMNVGSEEFPLSELMQDAVARILGDDSASFYRRFDGRFDSRRLDVGVNPVMMGMAGDVEEIVEYDDNSSDIITMEQLEPRISQYQFEAIQSFINRDGLGAITRALGYDEEVRQRRSVSYSYSTLDLKDVHGLVRMIHKIGHYVPNNVDFRQFVMRISQCVQNQIVNIPEEWLIRQEKKLIPNIVHMVTSMILNLPSSVTGVVREIERNYQSMISSGEEDDEDNDYLLFQEVPDEQQVIRSSILKIDIANRLLKTSRLDLRLTGLNEIKEALLLGLRQAKILKKSRRRGNTRKRSLSIDGEDDAVQMDEESPSDKILRRLNEKLREHGILEYIFGSNVHLEVVQRCTDILMFLIHTRSLTSRELDIIWAPVDGNQHRSIIHGVCQVLTEISNHLNQDQRDYLFEKFMKMPMSFIESQTYQLIRTLVHSTSNDVRLSGVPVSCISFAAHRILWRILCDSSIPIPILFNAEILSPTVAGSSPLTTAIDQEIASSACALLTNLLQGETHIDDRNKLLNMCIECLKRHDPGTMWALRILTRIISPPFPTHGVSTADYLRFLITNMELPQLFLNDLEHWTKTVKSYTERVGNSISMELDHMSPNVGPSLSAILSPSRAAALKDQLVSRLQFLQWVANYEAVPFFTSTVQTDVIWKCLIADPIGKQEQDEAFSYLDSITEYEHFTSHFFSNKLPKLDVKYFSDQAFKYAKNCLLKVNTKNSRLRSASPTAQLQSQNQLSILVQGDLIGIDLIWDIALRAEEEAVGKEAIVFLTDKKLENYTTLSRQHREALVDKCVAHLFAAANGLSNSSLFPAENYSLKQGIKQSVVLGDGMPDETQIPTTNTTSNALKFKRCLQVLKSFMDLFDTKYSHSQIEQKPIRRHGMLNDGEMITVKVTINNASATRTFEIQVHLSETVLSLRQKVASRIGAPRPGIIRLFFSGKELQIEDNATTLKKLKVVDRQVFMATKRPSDVRNGQDNEKVEISSDEE</sequence>
<reference evidence="6" key="1">
    <citation type="submission" date="2021-06" db="EMBL/GenBank/DDBJ databases">
        <authorList>
            <person name="Kallberg Y."/>
            <person name="Tangrot J."/>
            <person name="Rosling A."/>
        </authorList>
    </citation>
    <scope>NUCLEOTIDE SEQUENCE</scope>
    <source>
        <strain evidence="6">MA453B</strain>
    </source>
</reference>
<dbReference type="InterPro" id="IPR056850">
    <property type="entry name" value="ARM_UBP34_24_USP9X_Y"/>
</dbReference>
<keyword evidence="2" id="KW-0833">Ubl conjugation pathway</keyword>
<feature type="compositionally biased region" description="Basic and acidic residues" evidence="4">
    <location>
        <begin position="7"/>
        <end position="37"/>
    </location>
</feature>
<comment type="caution">
    <text evidence="6">The sequence shown here is derived from an EMBL/GenBank/DDBJ whole genome shotgun (WGS) entry which is preliminary data.</text>
</comment>
<proteinExistence type="predicted"/>
<keyword evidence="3" id="KW-0378">Hydrolase</keyword>
<keyword evidence="7" id="KW-1185">Reference proteome</keyword>
<keyword evidence="1" id="KW-0645">Protease</keyword>
<dbReference type="Proteomes" id="UP000789405">
    <property type="component" value="Unassembled WGS sequence"/>
</dbReference>
<evidence type="ECO:0000256" key="1">
    <source>
        <dbReference type="ARBA" id="ARBA00022670"/>
    </source>
</evidence>
<organism evidence="6 7">
    <name type="scientific">Dentiscutata erythropus</name>
    <dbReference type="NCBI Taxonomy" id="1348616"/>
    <lineage>
        <taxon>Eukaryota</taxon>
        <taxon>Fungi</taxon>
        <taxon>Fungi incertae sedis</taxon>
        <taxon>Mucoromycota</taxon>
        <taxon>Glomeromycotina</taxon>
        <taxon>Glomeromycetes</taxon>
        <taxon>Diversisporales</taxon>
        <taxon>Gigasporaceae</taxon>
        <taxon>Dentiscutata</taxon>
    </lineage>
</organism>
<dbReference type="InterPro" id="IPR000626">
    <property type="entry name" value="Ubiquitin-like_dom"/>
</dbReference>
<dbReference type="SUPFAM" id="SSF54236">
    <property type="entry name" value="Ubiquitin-like"/>
    <property type="match status" value="1"/>
</dbReference>
<dbReference type="GO" id="GO:0006508">
    <property type="term" value="P:proteolysis"/>
    <property type="evidence" value="ECO:0007669"/>
    <property type="project" value="UniProtKB-KW"/>
</dbReference>
<name>A0A9N9IQ20_9GLOM</name>